<feature type="compositionally biased region" description="Basic and acidic residues" evidence="2">
    <location>
        <begin position="635"/>
        <end position="644"/>
    </location>
</feature>
<name>A0AA88NET8_CHASR</name>
<feature type="domain" description="Tyrosine specific protein phosphatases" evidence="4">
    <location>
        <begin position="268"/>
        <end position="326"/>
    </location>
</feature>
<dbReference type="Pfam" id="PF00782">
    <property type="entry name" value="DSPc"/>
    <property type="match status" value="1"/>
</dbReference>
<dbReference type="PRINTS" id="PR01908">
    <property type="entry name" value="ADSPHPHTASE"/>
</dbReference>
<organism evidence="5 6">
    <name type="scientific">Channa striata</name>
    <name type="common">Snakehead murrel</name>
    <name type="synonym">Ophicephalus striatus</name>
    <dbReference type="NCBI Taxonomy" id="64152"/>
    <lineage>
        <taxon>Eukaryota</taxon>
        <taxon>Metazoa</taxon>
        <taxon>Chordata</taxon>
        <taxon>Craniata</taxon>
        <taxon>Vertebrata</taxon>
        <taxon>Euteleostomi</taxon>
        <taxon>Actinopterygii</taxon>
        <taxon>Neopterygii</taxon>
        <taxon>Teleostei</taxon>
        <taxon>Neoteleostei</taxon>
        <taxon>Acanthomorphata</taxon>
        <taxon>Anabantaria</taxon>
        <taxon>Anabantiformes</taxon>
        <taxon>Channoidei</taxon>
        <taxon>Channidae</taxon>
        <taxon>Channa</taxon>
    </lineage>
</organism>
<feature type="region of interest" description="Disordered" evidence="2">
    <location>
        <begin position="635"/>
        <end position="660"/>
    </location>
</feature>
<dbReference type="PRINTS" id="PR01909">
    <property type="entry name" value="ADSPHPHTASEA"/>
</dbReference>
<dbReference type="GO" id="GO:0008138">
    <property type="term" value="F:protein tyrosine/serine/threonine phosphatase activity"/>
    <property type="evidence" value="ECO:0007669"/>
    <property type="project" value="InterPro"/>
</dbReference>
<dbReference type="PANTHER" id="PTHR45682:SF4">
    <property type="entry name" value="SERINE_THREONINE_TYROSINE-INTERACTING-LIKE PROTEIN 2"/>
    <property type="match status" value="1"/>
</dbReference>
<evidence type="ECO:0008006" key="7">
    <source>
        <dbReference type="Google" id="ProtNLM"/>
    </source>
</evidence>
<evidence type="ECO:0000313" key="5">
    <source>
        <dbReference type="EMBL" id="KAK2857177.1"/>
    </source>
</evidence>
<dbReference type="GO" id="GO:0043409">
    <property type="term" value="P:negative regulation of MAPK cascade"/>
    <property type="evidence" value="ECO:0007669"/>
    <property type="project" value="TreeGrafter"/>
</dbReference>
<dbReference type="InterPro" id="IPR020422">
    <property type="entry name" value="TYR_PHOSPHATASE_DUAL_dom"/>
</dbReference>
<feature type="region of interest" description="Disordered" evidence="2">
    <location>
        <begin position="439"/>
        <end position="466"/>
    </location>
</feature>
<evidence type="ECO:0000313" key="6">
    <source>
        <dbReference type="Proteomes" id="UP001187415"/>
    </source>
</evidence>
<evidence type="ECO:0000256" key="2">
    <source>
        <dbReference type="SAM" id="MobiDB-lite"/>
    </source>
</evidence>
<feature type="compositionally biased region" description="Acidic residues" evidence="2">
    <location>
        <begin position="1054"/>
        <end position="1064"/>
    </location>
</feature>
<dbReference type="Gene3D" id="3.90.190.10">
    <property type="entry name" value="Protein tyrosine phosphatase superfamily"/>
    <property type="match status" value="1"/>
</dbReference>
<dbReference type="AlphaFoldDB" id="A0AA88NET8"/>
<evidence type="ECO:0000259" key="4">
    <source>
        <dbReference type="PROSITE" id="PS50056"/>
    </source>
</evidence>
<dbReference type="PROSITE" id="PS50054">
    <property type="entry name" value="TYR_PHOSPHATASE_DUAL"/>
    <property type="match status" value="1"/>
</dbReference>
<feature type="domain" description="Tyrosine-protein phosphatase" evidence="3">
    <location>
        <begin position="199"/>
        <end position="347"/>
    </location>
</feature>
<dbReference type="GO" id="GO:0005737">
    <property type="term" value="C:cytoplasm"/>
    <property type="evidence" value="ECO:0007669"/>
    <property type="project" value="TreeGrafter"/>
</dbReference>
<dbReference type="PANTHER" id="PTHR45682">
    <property type="entry name" value="AGAP008228-PA"/>
    <property type="match status" value="1"/>
</dbReference>
<feature type="region of interest" description="Disordered" evidence="2">
    <location>
        <begin position="971"/>
        <end position="1176"/>
    </location>
</feature>
<dbReference type="EMBL" id="JAUPFM010000003">
    <property type="protein sequence ID" value="KAK2857177.1"/>
    <property type="molecule type" value="Genomic_DNA"/>
</dbReference>
<dbReference type="InterPro" id="IPR020405">
    <property type="entry name" value="Atypical_DUSP_subfamA"/>
</dbReference>
<gene>
    <name evidence="5" type="ORF">Q5P01_005912</name>
</gene>
<feature type="compositionally biased region" description="Basic and acidic residues" evidence="2">
    <location>
        <begin position="992"/>
        <end position="1005"/>
    </location>
</feature>
<dbReference type="SMART" id="SM00195">
    <property type="entry name" value="DSPc"/>
    <property type="match status" value="1"/>
</dbReference>
<dbReference type="InterPro" id="IPR029021">
    <property type="entry name" value="Prot-tyrosine_phosphatase-like"/>
</dbReference>
<feature type="region of interest" description="Disordered" evidence="2">
    <location>
        <begin position="564"/>
        <end position="597"/>
    </location>
</feature>
<evidence type="ECO:0000259" key="3">
    <source>
        <dbReference type="PROSITE" id="PS50054"/>
    </source>
</evidence>
<protein>
    <recommendedName>
        <fullName evidence="7">Inactive dual specificity phosphatase 27</fullName>
    </recommendedName>
</protein>
<feature type="compositionally biased region" description="Basic and acidic residues" evidence="2">
    <location>
        <begin position="1025"/>
        <end position="1038"/>
    </location>
</feature>
<dbReference type="GO" id="GO:0033549">
    <property type="term" value="F:MAP kinase phosphatase activity"/>
    <property type="evidence" value="ECO:0007669"/>
    <property type="project" value="TreeGrafter"/>
</dbReference>
<dbReference type="Proteomes" id="UP001187415">
    <property type="component" value="Unassembled WGS sequence"/>
</dbReference>
<proteinExistence type="inferred from homology"/>
<keyword evidence="6" id="KW-1185">Reference proteome</keyword>
<reference evidence="5" key="1">
    <citation type="submission" date="2023-07" db="EMBL/GenBank/DDBJ databases">
        <title>Chromosome-level Genome Assembly of Striped Snakehead (Channa striata).</title>
        <authorList>
            <person name="Liu H."/>
        </authorList>
    </citation>
    <scope>NUCLEOTIDE SEQUENCE</scope>
    <source>
        <strain evidence="5">Gz</strain>
        <tissue evidence="5">Muscle</tissue>
    </source>
</reference>
<feature type="region of interest" description="Disordered" evidence="2">
    <location>
        <begin position="489"/>
        <end position="545"/>
    </location>
</feature>
<sequence length="1218" mass="135380">MQNELRCQTRWEEDLDPRRGSLSLSNFRTLQLQSRPALQSVAVSTESHLPEGGIFAAMASANESKEHSDQTVPGGDEEASSVRGVQSQYLRCPSPSFSMLSESRFSTVSGSDAASIFMEPIHLSSAVAAKKIIGEELPSRGLRTESIPESMLESADQLMVEDLYNRVRDMIDDRSPYNTPCVLDIQRALVQDRLEAPLNPVDEVWPNIFIAEKSVAVNKARLKRMGITHILNTAHGTGVYTGESFYSGMNVRYMGIEVDDFPDADISVHFRSTAEFLDEALLTHKGKVLVVSMMGVSRSAVLVASYLMIFQHMTIMEALTSMRKKRAINPNEGFLKQLRELNENLMEERDDDDETLSQCSVIDARARARIFGEAWDDDDDDEDTDKEEEQSMVEVKAHSIMMEEEEDGESVMSSVASSAAAAALKSGLVGVQNGLDAQGKAGGKDKFVLPENEDKENGEDEDGLGSMIREWQRRNEKYQSDEWWEAQLNSDVEDGDSLAGSKTKKTKEGVDTDVDSVTSEDVRAVKERLKRRNRHPPSDAMSTSSCMSYADLWKQRLREIEEQAAARYRKKEEDEGNESTATEGGEAGRKNTDEEIESILSDTCSMYNFCQKNKEKMTPLERWRIKRIQFGWNKKDREDGEKSSVGDGEEGDGKGEIKTPSFQDVNLTAYQAWKLRQQKRLGEENTDEILEMCRGEDSATIKRRQRREEILQRSKKTLEESQSVCGWENESCVSGGTIPLSAFWAGAGVTGPQSVANDDNMSMLSGRSSAISSVSQAHSTRSAQSAAPLTPMPLVPPILPVPPVQGPGGEPMINLASIQNWIANVVSETIKQQQSETSLPPPSRAGSELSFVGGSSVVSGRGMEEDKASLLSGASYPSALSQGRGRPPSVLSGGGSSSISGLTGRGSALGSTIDSTLGSKKNKITTTSVPLFSLFQDQVNLSKLDAMDKEIKSEMRGKMATYEKKKILEDNKRSTLYKKKKPKEDEDEEEEQNRKEEEFLEETKKKEKPKRTYGLSGCLNLNPALEKDKNTSVDDWLKSVRPPPRNSAPGADADTSEDPYDDLDASASEFDFSNRRASYDVDEEEEELYSSRYRSRLRQDLSSEDSEYSCNGFRESRSYSRGGRSYGAYDDDEGAESYTDLSTKRKYFHHSRYESGETEGHRTRREEAGGEDEDDIATFLAQTRQRIRARAAAEAEDDEVLAAWRVQQEAKSQSRSES</sequence>
<comment type="caution">
    <text evidence="5">The sequence shown here is derived from an EMBL/GenBank/DDBJ whole genome shotgun (WGS) entry which is preliminary data.</text>
</comment>
<feature type="region of interest" description="Disordered" evidence="2">
    <location>
        <begin position="877"/>
        <end position="921"/>
    </location>
</feature>
<feature type="compositionally biased region" description="Basic and acidic residues" evidence="2">
    <location>
        <begin position="1151"/>
        <end position="1168"/>
    </location>
</feature>
<comment type="similarity">
    <text evidence="1">Belongs to the protein-tyrosine phosphatase family. Non-receptor class dual specificity subfamily.</text>
</comment>
<feature type="compositionally biased region" description="Low complexity" evidence="2">
    <location>
        <begin position="883"/>
        <end position="906"/>
    </location>
</feature>
<dbReference type="PROSITE" id="PS50056">
    <property type="entry name" value="TYR_PHOSPHATASE_2"/>
    <property type="match status" value="1"/>
</dbReference>
<dbReference type="InterPro" id="IPR000340">
    <property type="entry name" value="Dual-sp_phosphatase_cat-dom"/>
</dbReference>
<feature type="compositionally biased region" description="Acidic residues" evidence="2">
    <location>
        <begin position="451"/>
        <end position="463"/>
    </location>
</feature>
<dbReference type="InterPro" id="IPR000387">
    <property type="entry name" value="Tyr_Pase_dom"/>
</dbReference>
<dbReference type="SUPFAM" id="SSF52799">
    <property type="entry name" value="(Phosphotyrosine protein) phosphatases II"/>
    <property type="match status" value="1"/>
</dbReference>
<accession>A0AA88NET8</accession>
<feature type="region of interest" description="Disordered" evidence="2">
    <location>
        <begin position="62"/>
        <end position="85"/>
    </location>
</feature>
<feature type="compositionally biased region" description="Polar residues" evidence="2">
    <location>
        <begin position="909"/>
        <end position="921"/>
    </location>
</feature>
<evidence type="ECO:0000256" key="1">
    <source>
        <dbReference type="ARBA" id="ARBA00008601"/>
    </source>
</evidence>